<dbReference type="AlphaFoldDB" id="A0A423W6W9"/>
<feature type="compositionally biased region" description="Basic and acidic residues" evidence="1">
    <location>
        <begin position="281"/>
        <end position="293"/>
    </location>
</feature>
<feature type="compositionally biased region" description="Gly residues" evidence="1">
    <location>
        <begin position="639"/>
        <end position="662"/>
    </location>
</feature>
<feature type="region of interest" description="Disordered" evidence="1">
    <location>
        <begin position="195"/>
        <end position="322"/>
    </location>
</feature>
<feature type="compositionally biased region" description="Polar residues" evidence="1">
    <location>
        <begin position="19"/>
        <end position="31"/>
    </location>
</feature>
<comment type="caution">
    <text evidence="2">The sequence shown here is derived from an EMBL/GenBank/DDBJ whole genome shotgun (WGS) entry which is preliminary data.</text>
</comment>
<feature type="region of interest" description="Disordered" evidence="1">
    <location>
        <begin position="1"/>
        <end position="31"/>
    </location>
</feature>
<feature type="compositionally biased region" description="Basic and acidic residues" evidence="1">
    <location>
        <begin position="498"/>
        <end position="509"/>
    </location>
</feature>
<accession>A0A423W6W9</accession>
<dbReference type="STRING" id="356882.A0A423W6W9"/>
<dbReference type="EMBL" id="LKEA01000024">
    <property type="protein sequence ID" value="ROV99088.1"/>
    <property type="molecule type" value="Genomic_DNA"/>
</dbReference>
<name>A0A423W6W9_9PEZI</name>
<feature type="compositionally biased region" description="Acidic residues" evidence="1">
    <location>
        <begin position="98"/>
        <end position="131"/>
    </location>
</feature>
<feature type="compositionally biased region" description="Basic and acidic residues" evidence="1">
    <location>
        <begin position="538"/>
        <end position="547"/>
    </location>
</feature>
<evidence type="ECO:0000256" key="1">
    <source>
        <dbReference type="SAM" id="MobiDB-lite"/>
    </source>
</evidence>
<feature type="compositionally biased region" description="Pro residues" evidence="1">
    <location>
        <begin position="381"/>
        <end position="434"/>
    </location>
</feature>
<proteinExistence type="predicted"/>
<dbReference type="Proteomes" id="UP000283895">
    <property type="component" value="Unassembled WGS sequence"/>
</dbReference>
<feature type="compositionally biased region" description="Gly residues" evidence="1">
    <location>
        <begin position="1003"/>
        <end position="1015"/>
    </location>
</feature>
<feature type="compositionally biased region" description="Low complexity" evidence="1">
    <location>
        <begin position="440"/>
        <end position="449"/>
    </location>
</feature>
<dbReference type="OrthoDB" id="3439935at2759"/>
<keyword evidence="3" id="KW-1185">Reference proteome</keyword>
<feature type="compositionally biased region" description="Low complexity" evidence="1">
    <location>
        <begin position="793"/>
        <end position="810"/>
    </location>
</feature>
<feature type="region of interest" description="Disordered" evidence="1">
    <location>
        <begin position="363"/>
        <end position="460"/>
    </location>
</feature>
<evidence type="ECO:0000313" key="3">
    <source>
        <dbReference type="Proteomes" id="UP000283895"/>
    </source>
</evidence>
<gene>
    <name evidence="2" type="ORF">VMCG_06647</name>
</gene>
<feature type="region of interest" description="Disordered" evidence="1">
    <location>
        <begin position="498"/>
        <end position="1046"/>
    </location>
</feature>
<evidence type="ECO:0000313" key="2">
    <source>
        <dbReference type="EMBL" id="ROV99088.1"/>
    </source>
</evidence>
<feature type="compositionally biased region" description="Polar residues" evidence="1">
    <location>
        <begin position="1017"/>
        <end position="1036"/>
    </location>
</feature>
<feature type="compositionally biased region" description="Low complexity" evidence="1">
    <location>
        <begin position="732"/>
        <end position="748"/>
    </location>
</feature>
<feature type="region of interest" description="Disordered" evidence="1">
    <location>
        <begin position="61"/>
        <end position="133"/>
    </location>
</feature>
<feature type="compositionally biased region" description="Low complexity" evidence="1">
    <location>
        <begin position="225"/>
        <end position="259"/>
    </location>
</feature>
<protein>
    <submittedName>
        <fullName evidence="2">Uncharacterized protein</fullName>
    </submittedName>
</protein>
<feature type="compositionally biased region" description="Gly residues" evidence="1">
    <location>
        <begin position="944"/>
        <end position="953"/>
    </location>
</feature>
<feature type="compositionally biased region" description="Polar residues" evidence="1">
    <location>
        <begin position="61"/>
        <end position="71"/>
    </location>
</feature>
<sequence>MGRSRWPPNSFSEWMVGQNFKSTPRRPSSQTKILNVAVSEDEVSGDETIEITFNGRRLSNRTVRQQPSVESSPARRVRFERDRRPLKSALKKTTSSDSESDTLVDESSEDPDTSEDESSAAEDSDTSEEEAFANRRQKILALKKARAAAICKKRTDSEDSSALGKNLPHPTCNCTECVRGRSIMEAMVQLEAMQEAARKKLQQKPQQKPQQKRTAKGKKDDATSTEDSSTEATSAEATSAETTSAEASATDASEASQTEDTGDEKKNASQKQKNKKSQAKGNDKKPTPKENKKASPKAAETSKAVNKDAFKLPTYPKPMEPNLIMPVRSKVLQCEHTVEGPSDPRPNAFVDSGKGIVRVYHGPTWGNHTAELYGRVNPAKQPSPLPPSARPPPDFHGYPPGPPGPVPPGYYGPPPHGQYPPYPPYPPYPYPGPEPSFHHAGPPSGAPPAKNMFPGTPSGPNVMNAHVPQVTALKEKPSNGMGLAGFAWPETPELIREARAQEQQEKARTEAANNVGPSQGAAPQKGFDFNAWPTGKNGFERTSDKTSKGSRKSVRFGKPDYQGGLPFRRAPDMKDPKPPPGKPVDGFWGAGGTGNTWGAEQGVNNGWGDSGNNVDKFHAAASHHATKPPSDQPAHGQSGDDGGGNGWGNQGAGKGDSQGWGAQGAANDDWNATGHNDNAKKGWGSGSHTVQDWVMSEANDVGGWGNVAEPIVQPSPQRGPDGTIWGGPPGSKPSRPSSNEGKWANTGNTGWGAGNDKNADPRRMPGAWVDNGKPQLRAPSNGSNRPPPDWNRDNNNNQGWNQNNNKNTPPAWGQNNTNHGGNQWQNSGGGSRGPPPDWNRNQGNNGGGHGSHSGSNSRRASPNERYVGAFDWPQGQGPPPGNGRNNGNGGYNNSPAGGWNNGHGGNGGGHNAPRGPPPNQGNNGWNNNNGYNAPRGSPAAGWNNGIGGGGNGGWDAPAPRPQRTPSKNGGGGWGATKEHQSGGGNGWNGYEKKKVSPAQTWNAGGGGGGGGGGGWDNNPSNNAGPTNSSWANQGLAQDTGGKVDNW</sequence>
<organism evidence="2 3">
    <name type="scientific">Cytospora schulzeri</name>
    <dbReference type="NCBI Taxonomy" id="448051"/>
    <lineage>
        <taxon>Eukaryota</taxon>
        <taxon>Fungi</taxon>
        <taxon>Dikarya</taxon>
        <taxon>Ascomycota</taxon>
        <taxon>Pezizomycotina</taxon>
        <taxon>Sordariomycetes</taxon>
        <taxon>Sordariomycetidae</taxon>
        <taxon>Diaporthales</taxon>
        <taxon>Cytosporaceae</taxon>
        <taxon>Cytospora</taxon>
    </lineage>
</organism>
<feature type="region of interest" description="Disordered" evidence="1">
    <location>
        <begin position="149"/>
        <end position="175"/>
    </location>
</feature>
<reference evidence="2 3" key="1">
    <citation type="submission" date="2015-09" db="EMBL/GenBank/DDBJ databases">
        <title>Host preference determinants of Valsa canker pathogens revealed by comparative genomics.</title>
        <authorList>
            <person name="Yin Z."/>
            <person name="Huang L."/>
        </authorList>
    </citation>
    <scope>NUCLEOTIDE SEQUENCE [LARGE SCALE GENOMIC DNA]</scope>
    <source>
        <strain evidence="2 3">03-1</strain>
    </source>
</reference>
<feature type="compositionally biased region" description="Gly residues" evidence="1">
    <location>
        <begin position="899"/>
        <end position="910"/>
    </location>
</feature>
<feature type="compositionally biased region" description="Low complexity" evidence="1">
    <location>
        <begin position="920"/>
        <end position="936"/>
    </location>
</feature>